<evidence type="ECO:0000313" key="3">
    <source>
        <dbReference type="Proteomes" id="UP001210231"/>
    </source>
</evidence>
<organism evidence="2 3">
    <name type="scientific">Polluticaenibacter yanchengensis</name>
    <dbReference type="NCBI Taxonomy" id="3014562"/>
    <lineage>
        <taxon>Bacteria</taxon>
        <taxon>Pseudomonadati</taxon>
        <taxon>Bacteroidota</taxon>
        <taxon>Chitinophagia</taxon>
        <taxon>Chitinophagales</taxon>
        <taxon>Chitinophagaceae</taxon>
        <taxon>Polluticaenibacter</taxon>
    </lineage>
</organism>
<sequence length="119" mass="14514">MKKLLSIAALVAISLTGFAQPRNNNGNAYGHHKDYNRHYQVKKHPNKQNNHYAFDIRQRDFEISNIMRNYQIRIDQVNSDWRYRRSAKRQIIRDLVNQREREISFVWDKYNHPYNLARR</sequence>
<reference evidence="2 3" key="1">
    <citation type="submission" date="2022-12" db="EMBL/GenBank/DDBJ databases">
        <title>Chitinophagaceae gen. sp. nov., a new member of the family Chitinophagaceae, isolated from soil in a chemical factory.</title>
        <authorList>
            <person name="Ke Z."/>
        </authorList>
    </citation>
    <scope>NUCLEOTIDE SEQUENCE [LARGE SCALE GENOMIC DNA]</scope>
    <source>
        <strain evidence="2 3">LY-5</strain>
    </source>
</reference>
<keyword evidence="1" id="KW-0732">Signal</keyword>
<gene>
    <name evidence="2" type="ORF">O3P16_01330</name>
</gene>
<proteinExistence type="predicted"/>
<dbReference type="EMBL" id="JAQGEF010000001">
    <property type="protein sequence ID" value="MDA3613434.1"/>
    <property type="molecule type" value="Genomic_DNA"/>
</dbReference>
<feature type="chain" id="PRO_5046271550" evidence="1">
    <location>
        <begin position="20"/>
        <end position="119"/>
    </location>
</feature>
<evidence type="ECO:0000256" key="1">
    <source>
        <dbReference type="SAM" id="SignalP"/>
    </source>
</evidence>
<protein>
    <submittedName>
        <fullName evidence="2">Uncharacterized protein</fullName>
    </submittedName>
</protein>
<accession>A0ABT4UF06</accession>
<keyword evidence="3" id="KW-1185">Reference proteome</keyword>
<dbReference type="RefSeq" id="WP_407029765.1">
    <property type="nucleotide sequence ID" value="NZ_JAQGEF010000001.1"/>
</dbReference>
<name>A0ABT4UF06_9BACT</name>
<feature type="signal peptide" evidence="1">
    <location>
        <begin position="1"/>
        <end position="19"/>
    </location>
</feature>
<dbReference type="Proteomes" id="UP001210231">
    <property type="component" value="Unassembled WGS sequence"/>
</dbReference>
<comment type="caution">
    <text evidence="2">The sequence shown here is derived from an EMBL/GenBank/DDBJ whole genome shotgun (WGS) entry which is preliminary data.</text>
</comment>
<evidence type="ECO:0000313" key="2">
    <source>
        <dbReference type="EMBL" id="MDA3613434.1"/>
    </source>
</evidence>